<dbReference type="Proteomes" id="UP000024635">
    <property type="component" value="Unassembled WGS sequence"/>
</dbReference>
<proteinExistence type="predicted"/>
<name>A0A016RZA6_9BILA</name>
<reference evidence="2" key="1">
    <citation type="journal article" date="2015" name="Nat. Genet.">
        <title>The genome and transcriptome of the zoonotic hookworm Ancylostoma ceylanicum identify infection-specific gene families.</title>
        <authorList>
            <person name="Schwarz E.M."/>
            <person name="Hu Y."/>
            <person name="Antoshechkin I."/>
            <person name="Miller M.M."/>
            <person name="Sternberg P.W."/>
            <person name="Aroian R.V."/>
        </authorList>
    </citation>
    <scope>NUCLEOTIDE SEQUENCE</scope>
    <source>
        <strain evidence="2">HY135</strain>
    </source>
</reference>
<evidence type="ECO:0000313" key="1">
    <source>
        <dbReference type="EMBL" id="EYB83688.1"/>
    </source>
</evidence>
<comment type="caution">
    <text evidence="1">The sequence shown here is derived from an EMBL/GenBank/DDBJ whole genome shotgun (WGS) entry which is preliminary data.</text>
</comment>
<dbReference type="EMBL" id="JARK01001667">
    <property type="protein sequence ID" value="EYB83688.1"/>
    <property type="molecule type" value="Genomic_DNA"/>
</dbReference>
<keyword evidence="2" id="KW-1185">Reference proteome</keyword>
<protein>
    <submittedName>
        <fullName evidence="1">Uncharacterized protein</fullName>
    </submittedName>
</protein>
<dbReference type="AlphaFoldDB" id="A0A016RZA6"/>
<accession>A0A016RZA6</accession>
<organism evidence="1 2">
    <name type="scientific">Ancylostoma ceylanicum</name>
    <dbReference type="NCBI Taxonomy" id="53326"/>
    <lineage>
        <taxon>Eukaryota</taxon>
        <taxon>Metazoa</taxon>
        <taxon>Ecdysozoa</taxon>
        <taxon>Nematoda</taxon>
        <taxon>Chromadorea</taxon>
        <taxon>Rhabditida</taxon>
        <taxon>Rhabditina</taxon>
        <taxon>Rhabditomorpha</taxon>
        <taxon>Strongyloidea</taxon>
        <taxon>Ancylostomatidae</taxon>
        <taxon>Ancylostomatinae</taxon>
        <taxon>Ancylostoma</taxon>
    </lineage>
</organism>
<sequence>MYLNGRTDCEDVLGFLEYCRVHCGCDRILPRCTEFCDAPPKRSTVTWDYKERLVRFELDRSNKRGNFGAKDSRRSAKTRVWSKMAHTLVLMTSTPPYEWSYIVEFEAG</sequence>
<evidence type="ECO:0000313" key="2">
    <source>
        <dbReference type="Proteomes" id="UP000024635"/>
    </source>
</evidence>
<gene>
    <name evidence="1" type="primary">Acey_s0331.g2728</name>
    <name evidence="1" type="ORF">Y032_0331g2728</name>
</gene>